<dbReference type="EMBL" id="LGIQ01000009">
    <property type="protein sequence ID" value="KNB70528.1"/>
    <property type="molecule type" value="Genomic_DNA"/>
</dbReference>
<reference evidence="5" key="1">
    <citation type="submission" date="2015-07" db="EMBL/GenBank/DDBJ databases">
        <title>Genome sequencing project for genomic taxonomy and phylogenomics of Bacillus-like bacteria.</title>
        <authorList>
            <person name="Liu B."/>
            <person name="Wang J."/>
            <person name="Zhu Y."/>
            <person name="Liu G."/>
            <person name="Chen Q."/>
            <person name="Chen Z."/>
            <person name="Lan J."/>
            <person name="Che J."/>
            <person name="Ge C."/>
            <person name="Shi H."/>
            <person name="Pan Z."/>
            <person name="Liu X."/>
        </authorList>
    </citation>
    <scope>NUCLEOTIDE SEQUENCE [LARGE SCALE GENOMIC DNA]</scope>
    <source>
        <strain evidence="5">DSM 9887</strain>
    </source>
</reference>
<dbReference type="InterPro" id="IPR002469">
    <property type="entry name" value="Peptidase_S9B_N"/>
</dbReference>
<dbReference type="SUPFAM" id="SSF82171">
    <property type="entry name" value="DPP6 N-terminal domain-like"/>
    <property type="match status" value="1"/>
</dbReference>
<dbReference type="PATRIC" id="fig|54915.3.peg.2363"/>
<dbReference type="Gene3D" id="2.140.10.30">
    <property type="entry name" value="Dipeptidylpeptidase IV, N-terminal domain"/>
    <property type="match status" value="1"/>
</dbReference>
<dbReference type="AlphaFoldDB" id="A0A0K9YP81"/>
<dbReference type="RefSeq" id="WP_049739519.1">
    <property type="nucleotide sequence ID" value="NZ_BJON01000014.1"/>
</dbReference>
<comment type="caution">
    <text evidence="4">The sequence shown here is derived from an EMBL/GenBank/DDBJ whole genome shotgun (WGS) entry which is preliminary data.</text>
</comment>
<evidence type="ECO:0000259" key="2">
    <source>
        <dbReference type="Pfam" id="PF00930"/>
    </source>
</evidence>
<dbReference type="SUPFAM" id="SSF53474">
    <property type="entry name" value="alpha/beta-Hydrolases"/>
    <property type="match status" value="1"/>
</dbReference>
<dbReference type="Pfam" id="PF00930">
    <property type="entry name" value="DPPIV_N"/>
    <property type="match status" value="1"/>
</dbReference>
<dbReference type="InterPro" id="IPR029058">
    <property type="entry name" value="AB_hydrolase_fold"/>
</dbReference>
<reference evidence="3 6" key="3">
    <citation type="submission" date="2019-06" db="EMBL/GenBank/DDBJ databases">
        <title>Whole genome shotgun sequence of Brevibacillus reuszeri NBRC 15719.</title>
        <authorList>
            <person name="Hosoyama A."/>
            <person name="Uohara A."/>
            <person name="Ohji S."/>
            <person name="Ichikawa N."/>
        </authorList>
    </citation>
    <scope>NUCLEOTIDE SEQUENCE [LARGE SCALE GENOMIC DNA]</scope>
    <source>
        <strain evidence="3 6">NBRC 15719</strain>
    </source>
</reference>
<dbReference type="EMBL" id="BJON01000014">
    <property type="protein sequence ID" value="GED70054.1"/>
    <property type="molecule type" value="Genomic_DNA"/>
</dbReference>
<dbReference type="GO" id="GO:0006508">
    <property type="term" value="P:proteolysis"/>
    <property type="evidence" value="ECO:0007669"/>
    <property type="project" value="InterPro"/>
</dbReference>
<feature type="domain" description="Dipeptidylpeptidase IV N-terminal" evidence="2">
    <location>
        <begin position="119"/>
        <end position="460"/>
    </location>
</feature>
<accession>A0A0K9YP81</accession>
<dbReference type="GO" id="GO:0008236">
    <property type="term" value="F:serine-type peptidase activity"/>
    <property type="evidence" value="ECO:0007669"/>
    <property type="project" value="InterPro"/>
</dbReference>
<reference evidence="4" key="2">
    <citation type="submission" date="2015-07" db="EMBL/GenBank/DDBJ databases">
        <title>MeaNS - Measles Nucleotide Surveillance Program.</title>
        <authorList>
            <person name="Tran T."/>
            <person name="Druce J."/>
        </authorList>
    </citation>
    <scope>NUCLEOTIDE SEQUENCE</scope>
    <source>
        <strain evidence="4">DSM 9887</strain>
    </source>
</reference>
<dbReference type="Proteomes" id="UP000319578">
    <property type="component" value="Unassembled WGS sequence"/>
</dbReference>
<keyword evidence="6" id="KW-1185">Reference proteome</keyword>
<dbReference type="InterPro" id="IPR001375">
    <property type="entry name" value="Peptidase_S9_cat"/>
</dbReference>
<evidence type="ECO:0000313" key="3">
    <source>
        <dbReference type="EMBL" id="GED70054.1"/>
    </source>
</evidence>
<dbReference type="Proteomes" id="UP000036834">
    <property type="component" value="Unassembled WGS sequence"/>
</dbReference>
<dbReference type="Pfam" id="PF00326">
    <property type="entry name" value="Peptidase_S9"/>
    <property type="match status" value="1"/>
</dbReference>
<sequence length="767" mass="87737">MLEAYKRAARIYAANRKKHVLNERVTEHWIKGSRDFWFAKDVSSCDGIGTEYMRYVHEDMALYRLFDHVAFAEALGVWHENAKPLELPVNIHGVDRKTMYFSINGEEGEFCYELKGGIVKKQEYPLYDQYEATSPDFRYSVYTDEGNIFCRDNSAGKTTQLTTDGSDLQPYACRYQMISEKLISKEPRILPLGLKWSPDSKRFLTYRTDTRGISRLHLIQSDPLSKTPAPVEVSYPYSMPADAEILTAHVYLVDVESKHFRPVLLDGQPLTLFSQAMFDAKNDQLKWTGDGKTAYLVRYDRYFKKAQAVLIDMEACTARIAAEQVYETFGFTEYFGFASQEIFNDPGLLYLPESEELIWLLERDECASLFLIDAADGRIKRDLTPGPYTARRMRHYNKNTRTLYFTASGRESGIDPYYQLLYAVNLDSGQLTRISEQTAEHIPRFSPDGGYFIDTYSTVQAVPETFVCRPDGTPITKVAEADVSRLVEKGYIEPEPFRVLARDGVTPIYGIMVKPFGFDPNKKYPVVDYIYGGSQRINTPKAFQFHEVFDMDPMGGLQSLAQLGFIGIIVDGLATPLRTKSIHDMAYGKPEECCGIEDHVCALRQLAEQYSWVDLDRVGIWGSSGGGYATVRAMLQFPDFFKVGVSLSGDHDQAKYHTHWGDRWVGPYSEVAYHNQANRNFARNLEGRLLLIHGDMDDNVHPSATIQLAAALIHEDKDFDMLLYPNGSHFLDQYPYVTRRRWDFFVRHLLREEPPRNFSMEQVGNTV</sequence>
<evidence type="ECO:0000313" key="4">
    <source>
        <dbReference type="EMBL" id="KNB70528.1"/>
    </source>
</evidence>
<proteinExistence type="predicted"/>
<feature type="domain" description="Peptidase S9 prolyl oligopeptidase catalytic" evidence="1">
    <location>
        <begin position="557"/>
        <end position="749"/>
    </location>
</feature>
<organism evidence="4 5">
    <name type="scientific">Brevibacillus reuszeri</name>
    <dbReference type="NCBI Taxonomy" id="54915"/>
    <lineage>
        <taxon>Bacteria</taxon>
        <taxon>Bacillati</taxon>
        <taxon>Bacillota</taxon>
        <taxon>Bacilli</taxon>
        <taxon>Bacillales</taxon>
        <taxon>Paenibacillaceae</taxon>
        <taxon>Brevibacillus</taxon>
    </lineage>
</organism>
<dbReference type="PANTHER" id="PTHR11731:SF118">
    <property type="entry name" value="BLR1971 PROTEIN"/>
    <property type="match status" value="1"/>
</dbReference>
<name>A0A0K9YP81_9BACL</name>
<evidence type="ECO:0000259" key="1">
    <source>
        <dbReference type="Pfam" id="PF00326"/>
    </source>
</evidence>
<protein>
    <submittedName>
        <fullName evidence="3">Dipeptidyl peptidase IV</fullName>
    </submittedName>
</protein>
<evidence type="ECO:0000313" key="5">
    <source>
        <dbReference type="Proteomes" id="UP000036834"/>
    </source>
</evidence>
<gene>
    <name evidence="4" type="ORF">ADS79_16555</name>
    <name evidence="3" type="ORF">BRE01_37560</name>
</gene>
<evidence type="ECO:0000313" key="6">
    <source>
        <dbReference type="Proteomes" id="UP000319578"/>
    </source>
</evidence>
<dbReference type="OrthoDB" id="9812921at2"/>
<dbReference type="Gene3D" id="3.40.50.1820">
    <property type="entry name" value="alpha/beta hydrolase"/>
    <property type="match status" value="1"/>
</dbReference>
<dbReference type="PANTHER" id="PTHR11731">
    <property type="entry name" value="PROTEASE FAMILY S9B,C DIPEPTIDYL-PEPTIDASE IV-RELATED"/>
    <property type="match status" value="1"/>
</dbReference>
<dbReference type="InterPro" id="IPR050278">
    <property type="entry name" value="Serine_Prot_S9B/DPPIV"/>
</dbReference>
<dbReference type="STRING" id="54915.ADS79_16555"/>